<protein>
    <submittedName>
        <fullName evidence="2">Uncharacterized protein</fullName>
    </submittedName>
</protein>
<organism evidence="2 3">
    <name type="scientific">Aspergillus mulundensis</name>
    <dbReference type="NCBI Taxonomy" id="1810919"/>
    <lineage>
        <taxon>Eukaryota</taxon>
        <taxon>Fungi</taxon>
        <taxon>Dikarya</taxon>
        <taxon>Ascomycota</taxon>
        <taxon>Pezizomycotina</taxon>
        <taxon>Eurotiomycetes</taxon>
        <taxon>Eurotiomycetidae</taxon>
        <taxon>Eurotiales</taxon>
        <taxon>Aspergillaceae</taxon>
        <taxon>Aspergillus</taxon>
        <taxon>Aspergillus subgen. Nidulantes</taxon>
    </lineage>
</organism>
<comment type="caution">
    <text evidence="2">The sequence shown here is derived from an EMBL/GenBank/DDBJ whole genome shotgun (WGS) entry which is preliminary data.</text>
</comment>
<reference evidence="2 3" key="1">
    <citation type="journal article" date="2018" name="IMA Fungus">
        <title>IMA Genome-F 9: Draft genome sequence of Annulohypoxylon stygium, Aspergillus mulundensis, Berkeleyomyces basicola (syn. Thielaviopsis basicola), Ceratocystis smalleyi, two Cercospora beticola strains, Coleophoma cylindrospora, Fusarium fracticaudum, Phialophora cf. hyalina, and Morchella septimelata.</title>
        <authorList>
            <person name="Wingfield B.D."/>
            <person name="Bills G.F."/>
            <person name="Dong Y."/>
            <person name="Huang W."/>
            <person name="Nel W.J."/>
            <person name="Swalarsk-Parry B.S."/>
            <person name="Vaghefi N."/>
            <person name="Wilken P.M."/>
            <person name="An Z."/>
            <person name="de Beer Z.W."/>
            <person name="De Vos L."/>
            <person name="Chen L."/>
            <person name="Duong T.A."/>
            <person name="Gao Y."/>
            <person name="Hammerbacher A."/>
            <person name="Kikkert J.R."/>
            <person name="Li Y."/>
            <person name="Li H."/>
            <person name="Li K."/>
            <person name="Li Q."/>
            <person name="Liu X."/>
            <person name="Ma X."/>
            <person name="Naidoo K."/>
            <person name="Pethybridge S.J."/>
            <person name="Sun J."/>
            <person name="Steenkamp E.T."/>
            <person name="van der Nest M.A."/>
            <person name="van Wyk S."/>
            <person name="Wingfield M.J."/>
            <person name="Xiong C."/>
            <person name="Yue Q."/>
            <person name="Zhang X."/>
        </authorList>
    </citation>
    <scope>NUCLEOTIDE SEQUENCE [LARGE SCALE GENOMIC DNA]</scope>
    <source>
        <strain evidence="2 3">DSM 5745</strain>
    </source>
</reference>
<dbReference type="Proteomes" id="UP000256690">
    <property type="component" value="Unassembled WGS sequence"/>
</dbReference>
<feature type="region of interest" description="Disordered" evidence="1">
    <location>
        <begin position="220"/>
        <end position="246"/>
    </location>
</feature>
<dbReference type="RefSeq" id="XP_026609163.1">
    <property type="nucleotide sequence ID" value="XM_026743318.1"/>
</dbReference>
<sequence>MDDLRKFLSTATLPPKAQVLAGQVPLAPKFLVVPSGEIPSDQHAKLLEMTSALVVGTAFDVVEKGLYETLSTPEEVAMALNNVADTMYDKFTRGFTSLLRASPAPRVAVNRQVARADVHRELLNVLFEDVVVGGNSSGVMKELDGRLTEFVDGLKALPLDGEGEDEDRELAFFFLSSRINRKNIGGPTNPFYRETPLIKMHLLRVKAGIYSELVAKDSASSTKKDTSKSTEAASSTGAQAGYNSGGVETPLSWRDLLFGHQTRVEETEEEEDTVTLKADYFTVNGELNVGEFDQRRGQLDAWFKSVTGKGLKEYADQTTRVLYV</sequence>
<accession>A0A3D8T629</accession>
<gene>
    <name evidence="2" type="ORF">DSM5745_01302</name>
</gene>
<evidence type="ECO:0000313" key="3">
    <source>
        <dbReference type="Proteomes" id="UP000256690"/>
    </source>
</evidence>
<keyword evidence="3" id="KW-1185">Reference proteome</keyword>
<dbReference type="OrthoDB" id="4442531at2759"/>
<proteinExistence type="predicted"/>
<dbReference type="AlphaFoldDB" id="A0A3D8T629"/>
<dbReference type="EMBL" id="PVWQ01000001">
    <property type="protein sequence ID" value="RDW93980.1"/>
    <property type="molecule type" value="Genomic_DNA"/>
</dbReference>
<dbReference type="GeneID" id="38111672"/>
<evidence type="ECO:0000256" key="1">
    <source>
        <dbReference type="SAM" id="MobiDB-lite"/>
    </source>
</evidence>
<name>A0A3D8T629_9EURO</name>
<evidence type="ECO:0000313" key="2">
    <source>
        <dbReference type="EMBL" id="RDW93980.1"/>
    </source>
</evidence>